<dbReference type="GO" id="GO:0046872">
    <property type="term" value="F:metal ion binding"/>
    <property type="evidence" value="ECO:0007669"/>
    <property type="project" value="UniProtKB-UniRule"/>
</dbReference>
<proteinExistence type="inferred from homology"/>
<name>A0A1G6Z7M4_PEPNI</name>
<evidence type="ECO:0000313" key="15">
    <source>
        <dbReference type="Proteomes" id="UP000198995"/>
    </source>
</evidence>
<evidence type="ECO:0000256" key="8">
    <source>
        <dbReference type="ARBA" id="ARBA00023014"/>
    </source>
</evidence>
<dbReference type="PANTHER" id="PTHR30182:SF12">
    <property type="entry name" value="L-SERINE DEHYDRATASE, BETA CHAIN-RELATED"/>
    <property type="match status" value="1"/>
</dbReference>
<evidence type="ECO:0000256" key="6">
    <source>
        <dbReference type="ARBA" id="ARBA00022723"/>
    </source>
</evidence>
<evidence type="ECO:0000256" key="2">
    <source>
        <dbReference type="ARBA" id="ARBA00004742"/>
    </source>
</evidence>
<dbReference type="Gene3D" id="3.30.1330.90">
    <property type="entry name" value="D-3-phosphoglycerate dehydrogenase, domain 3"/>
    <property type="match status" value="1"/>
</dbReference>
<sequence length="222" mass="24254">MSTGKHYQMFDILGPIMVGPSSSHTAGACRLANMARRIYGAPLHKVICELHGSFSHTYRGHGSDRAVAGGLLGLAPDDERLVDALRLIADKGIDLTFTPKDLGNVHPNTMRFRFIAPDEPEFTVTGSSIGGGNIRITDIDGTATDFTGEYPTLILRYPDSPGMVYAASGICHDNNLNIAHMHVNRLDQTATMIIELDEPFTPRVTDAFQKLPQLDFFKAIAR</sequence>
<keyword evidence="4 11" id="KW-0312">Gluconeogenesis</keyword>
<dbReference type="GO" id="GO:0003941">
    <property type="term" value="F:L-serine ammonia-lyase activity"/>
    <property type="evidence" value="ECO:0007669"/>
    <property type="project" value="UniProtKB-UniRule"/>
</dbReference>
<keyword evidence="15" id="KW-1185">Reference proteome</keyword>
<dbReference type="STRING" id="2741.SAMN04489866_11222"/>
<evidence type="ECO:0000256" key="3">
    <source>
        <dbReference type="ARBA" id="ARBA00008636"/>
    </source>
</evidence>
<accession>A0A1G6Z7M4</accession>
<dbReference type="OrthoDB" id="9813137at2"/>
<evidence type="ECO:0000256" key="5">
    <source>
        <dbReference type="ARBA" id="ARBA00022485"/>
    </source>
</evidence>
<dbReference type="SUPFAM" id="SSF55021">
    <property type="entry name" value="ACT-like"/>
    <property type="match status" value="1"/>
</dbReference>
<evidence type="ECO:0000256" key="1">
    <source>
        <dbReference type="ARBA" id="ARBA00001966"/>
    </source>
</evidence>
<dbReference type="InterPro" id="IPR002912">
    <property type="entry name" value="ACT_dom"/>
</dbReference>
<dbReference type="InterPro" id="IPR051318">
    <property type="entry name" value="Fe-S_L-Ser"/>
</dbReference>
<evidence type="ECO:0000259" key="13">
    <source>
        <dbReference type="PROSITE" id="PS51671"/>
    </source>
</evidence>
<dbReference type="PROSITE" id="PS51257">
    <property type="entry name" value="PROKAR_LIPOPROTEIN"/>
    <property type="match status" value="1"/>
</dbReference>
<dbReference type="Gene3D" id="3.30.70.260">
    <property type="match status" value="1"/>
</dbReference>
<evidence type="ECO:0000256" key="9">
    <source>
        <dbReference type="ARBA" id="ARBA00023239"/>
    </source>
</evidence>
<dbReference type="EMBL" id="FNAF01000012">
    <property type="protein sequence ID" value="SDD98648.1"/>
    <property type="molecule type" value="Genomic_DNA"/>
</dbReference>
<protein>
    <recommendedName>
        <fullName evidence="11">L-serine deaminase</fullName>
    </recommendedName>
</protein>
<evidence type="ECO:0000256" key="10">
    <source>
        <dbReference type="ARBA" id="ARBA00049406"/>
    </source>
</evidence>
<keyword evidence="5 11" id="KW-0004">4Fe-4S</keyword>
<keyword evidence="9 11" id="KW-0456">Lyase</keyword>
<evidence type="ECO:0000256" key="11">
    <source>
        <dbReference type="PIRNR" id="PIRNR036692"/>
    </source>
</evidence>
<comment type="pathway">
    <text evidence="2 11">Carbohydrate biosynthesis; gluconeogenesis.</text>
</comment>
<dbReference type="UniPathway" id="UPA00138"/>
<evidence type="ECO:0000313" key="14">
    <source>
        <dbReference type="EMBL" id="SDD98648.1"/>
    </source>
</evidence>
<dbReference type="PIRSF" id="PIRSF036692">
    <property type="entry name" value="SDH_B"/>
    <property type="match status" value="1"/>
</dbReference>
<dbReference type="SUPFAM" id="SSF143548">
    <property type="entry name" value="Serine metabolism enzymes domain"/>
    <property type="match status" value="1"/>
</dbReference>
<dbReference type="GO" id="GO:0006094">
    <property type="term" value="P:gluconeogenesis"/>
    <property type="evidence" value="ECO:0007669"/>
    <property type="project" value="UniProtKB-UniRule"/>
</dbReference>
<evidence type="ECO:0000256" key="12">
    <source>
        <dbReference type="RuleBase" id="RU366059"/>
    </source>
</evidence>
<dbReference type="InterPro" id="IPR005131">
    <property type="entry name" value="Ser_deHydtase_bsu"/>
</dbReference>
<dbReference type="InterPro" id="IPR045865">
    <property type="entry name" value="ACT-like_dom_sf"/>
</dbReference>
<keyword evidence="7 11" id="KW-0408">Iron</keyword>
<dbReference type="PANTHER" id="PTHR30182">
    <property type="entry name" value="L-SERINE DEHYDRATASE"/>
    <property type="match status" value="1"/>
</dbReference>
<evidence type="ECO:0000256" key="4">
    <source>
        <dbReference type="ARBA" id="ARBA00022432"/>
    </source>
</evidence>
<dbReference type="InterPro" id="IPR029009">
    <property type="entry name" value="ASB_dom_sf"/>
</dbReference>
<dbReference type="PROSITE" id="PS51671">
    <property type="entry name" value="ACT"/>
    <property type="match status" value="1"/>
</dbReference>
<comment type="cofactor">
    <cofactor evidence="1 12">
        <name>[4Fe-4S] cluster</name>
        <dbReference type="ChEBI" id="CHEBI:49883"/>
    </cofactor>
</comment>
<dbReference type="NCBIfam" id="TIGR00719">
    <property type="entry name" value="sda_beta"/>
    <property type="match status" value="1"/>
</dbReference>
<dbReference type="AlphaFoldDB" id="A0A1G6Z7M4"/>
<comment type="similarity">
    <text evidence="3 11 12">Belongs to the iron-sulfur dependent L-serine dehydratase family.</text>
</comment>
<dbReference type="GO" id="GO:0051539">
    <property type="term" value="F:4 iron, 4 sulfur cluster binding"/>
    <property type="evidence" value="ECO:0007669"/>
    <property type="project" value="UniProtKB-UniRule"/>
</dbReference>
<comment type="catalytic activity">
    <reaction evidence="10 11 12">
        <text>L-serine = pyruvate + NH4(+)</text>
        <dbReference type="Rhea" id="RHEA:19169"/>
        <dbReference type="ChEBI" id="CHEBI:15361"/>
        <dbReference type="ChEBI" id="CHEBI:28938"/>
        <dbReference type="ChEBI" id="CHEBI:33384"/>
        <dbReference type="EC" id="4.3.1.17"/>
    </reaction>
</comment>
<dbReference type="Pfam" id="PF03315">
    <property type="entry name" value="SDH_beta"/>
    <property type="match status" value="1"/>
</dbReference>
<reference evidence="14 15" key="1">
    <citation type="submission" date="2016-10" db="EMBL/GenBank/DDBJ databases">
        <authorList>
            <person name="de Groot N.N."/>
        </authorList>
    </citation>
    <scope>NUCLEOTIDE SEQUENCE [LARGE SCALE GENOMIC DNA]</scope>
    <source>
        <strain evidence="14 15">DSM 20475</strain>
    </source>
</reference>
<feature type="domain" description="ACT" evidence="13">
    <location>
        <begin position="152"/>
        <end position="222"/>
    </location>
</feature>
<keyword evidence="8 11" id="KW-0411">Iron-sulfur</keyword>
<organism evidence="14 15">
    <name type="scientific">Peptococcus niger</name>
    <dbReference type="NCBI Taxonomy" id="2741"/>
    <lineage>
        <taxon>Bacteria</taxon>
        <taxon>Bacillati</taxon>
        <taxon>Bacillota</taxon>
        <taxon>Clostridia</taxon>
        <taxon>Eubacteriales</taxon>
        <taxon>Peptococcaceae</taxon>
        <taxon>Peptococcus</taxon>
    </lineage>
</organism>
<dbReference type="Proteomes" id="UP000198995">
    <property type="component" value="Unassembled WGS sequence"/>
</dbReference>
<evidence type="ECO:0000256" key="7">
    <source>
        <dbReference type="ARBA" id="ARBA00023004"/>
    </source>
</evidence>
<dbReference type="InterPro" id="IPR004643">
    <property type="entry name" value="Fe-S_L-Ser_bsu"/>
</dbReference>
<keyword evidence="6 11" id="KW-0479">Metal-binding</keyword>
<gene>
    <name evidence="14" type="ORF">SAMN04489866_11222</name>
</gene>